<evidence type="ECO:0000313" key="2">
    <source>
        <dbReference type="Proteomes" id="UP000824120"/>
    </source>
</evidence>
<dbReference type="Proteomes" id="UP000824120">
    <property type="component" value="Chromosome 7"/>
</dbReference>
<organism evidence="1 2">
    <name type="scientific">Solanum commersonii</name>
    <name type="common">Commerson's wild potato</name>
    <name type="synonym">Commerson's nightshade</name>
    <dbReference type="NCBI Taxonomy" id="4109"/>
    <lineage>
        <taxon>Eukaryota</taxon>
        <taxon>Viridiplantae</taxon>
        <taxon>Streptophyta</taxon>
        <taxon>Embryophyta</taxon>
        <taxon>Tracheophyta</taxon>
        <taxon>Spermatophyta</taxon>
        <taxon>Magnoliopsida</taxon>
        <taxon>eudicotyledons</taxon>
        <taxon>Gunneridae</taxon>
        <taxon>Pentapetalae</taxon>
        <taxon>asterids</taxon>
        <taxon>lamiids</taxon>
        <taxon>Solanales</taxon>
        <taxon>Solanaceae</taxon>
        <taxon>Solanoideae</taxon>
        <taxon>Solaneae</taxon>
        <taxon>Solanum</taxon>
    </lineage>
</organism>
<dbReference type="EMBL" id="JACXVP010000007">
    <property type="protein sequence ID" value="KAG5595669.1"/>
    <property type="molecule type" value="Genomic_DNA"/>
</dbReference>
<reference evidence="1 2" key="1">
    <citation type="submission" date="2020-09" db="EMBL/GenBank/DDBJ databases">
        <title>De no assembly of potato wild relative species, Solanum commersonii.</title>
        <authorList>
            <person name="Cho K."/>
        </authorList>
    </citation>
    <scope>NUCLEOTIDE SEQUENCE [LARGE SCALE GENOMIC DNA]</scope>
    <source>
        <strain evidence="1">LZ3.2</strain>
        <tissue evidence="1">Leaf</tissue>
    </source>
</reference>
<accession>A0A9J5Y678</accession>
<sequence>MPTHHLMASPNGPSTVFVVVGSVFIRFEGSFGCCFVSGSSCWLQQCCLVMILAKNGESDGFGIGYLVGLVRSKLVRFMGYAPVWRKKENSWVGGVWSWELLVV</sequence>
<proteinExistence type="predicted"/>
<dbReference type="AlphaFoldDB" id="A0A9J5Y678"/>
<gene>
    <name evidence="1" type="ORF">H5410_036901</name>
</gene>
<evidence type="ECO:0000313" key="1">
    <source>
        <dbReference type="EMBL" id="KAG5595669.1"/>
    </source>
</evidence>
<keyword evidence="2" id="KW-1185">Reference proteome</keyword>
<protein>
    <submittedName>
        <fullName evidence="1">Uncharacterized protein</fullName>
    </submittedName>
</protein>
<name>A0A9J5Y678_SOLCO</name>
<comment type="caution">
    <text evidence="1">The sequence shown here is derived from an EMBL/GenBank/DDBJ whole genome shotgun (WGS) entry which is preliminary data.</text>
</comment>